<dbReference type="AlphaFoldDB" id="A0A8T2ASA0"/>
<sequence>EEILSRVPLTSLNAVRSTCKTWNALSKTMVFGKAAAVKKQLFVGFIMMDYRVCSMKFHLQNEGGDLVVPCIKQVGILNQLEISKVLHCDGLLLCVTKDNSSLVVWNPYLGQTRWIQPQNNFHKLDKYALGYDKNRNHKILRVFSVSESGLRVFGYEIYSLSSNSWKVFDATTDWDIHFFEPGVSLKGNTYFLAEKKTREEHLAVLHQGWKFSDTMELIHTLEIWVTNKIDLGSVSWTRFLTSTSGCRVHPLGGSFFIDEEKKVAVVFDVDAQYYEVKT</sequence>
<dbReference type="InterPro" id="IPR006527">
    <property type="entry name" value="F-box-assoc_dom_typ1"/>
</dbReference>
<dbReference type="EMBL" id="JAEFBK010000008">
    <property type="protein sequence ID" value="KAG7577023.1"/>
    <property type="molecule type" value="Genomic_DNA"/>
</dbReference>
<feature type="non-terminal residue" evidence="3">
    <location>
        <position position="1"/>
    </location>
</feature>
<dbReference type="InterPro" id="IPR017451">
    <property type="entry name" value="F-box-assoc_interact_dom"/>
</dbReference>
<feature type="non-terminal residue" evidence="3">
    <location>
        <position position="278"/>
    </location>
</feature>
<dbReference type="InterPro" id="IPR050796">
    <property type="entry name" value="SCF_F-box_component"/>
</dbReference>
<dbReference type="Pfam" id="PF07734">
    <property type="entry name" value="FBA_1"/>
    <property type="match status" value="2"/>
</dbReference>
<gene>
    <name evidence="3" type="ORF">ISN45_Aa03g013440</name>
</gene>
<evidence type="ECO:0000259" key="2">
    <source>
        <dbReference type="Pfam" id="PF07734"/>
    </source>
</evidence>
<evidence type="ECO:0000259" key="1">
    <source>
        <dbReference type="Pfam" id="PF00646"/>
    </source>
</evidence>
<dbReference type="PANTHER" id="PTHR31672">
    <property type="entry name" value="BNACNNG10540D PROTEIN"/>
    <property type="match status" value="1"/>
</dbReference>
<dbReference type="NCBIfam" id="TIGR01640">
    <property type="entry name" value="F_box_assoc_1"/>
    <property type="match status" value="1"/>
</dbReference>
<feature type="domain" description="F-box associated beta-propeller type 1" evidence="2">
    <location>
        <begin position="45"/>
        <end position="196"/>
    </location>
</feature>
<organism evidence="3 4">
    <name type="scientific">Arabidopsis thaliana x Arabidopsis arenosa</name>
    <dbReference type="NCBI Taxonomy" id="1240361"/>
    <lineage>
        <taxon>Eukaryota</taxon>
        <taxon>Viridiplantae</taxon>
        <taxon>Streptophyta</taxon>
        <taxon>Embryophyta</taxon>
        <taxon>Tracheophyta</taxon>
        <taxon>Spermatophyta</taxon>
        <taxon>Magnoliopsida</taxon>
        <taxon>eudicotyledons</taxon>
        <taxon>Gunneridae</taxon>
        <taxon>Pentapetalae</taxon>
        <taxon>rosids</taxon>
        <taxon>malvids</taxon>
        <taxon>Brassicales</taxon>
        <taxon>Brassicaceae</taxon>
        <taxon>Camelineae</taxon>
        <taxon>Arabidopsis</taxon>
    </lineage>
</organism>
<feature type="domain" description="F-box" evidence="1">
    <location>
        <begin position="1"/>
        <end position="31"/>
    </location>
</feature>
<accession>A0A8T2ASA0</accession>
<evidence type="ECO:0000313" key="4">
    <source>
        <dbReference type="Proteomes" id="UP000694240"/>
    </source>
</evidence>
<dbReference type="Proteomes" id="UP000694240">
    <property type="component" value="Chromosome 8"/>
</dbReference>
<feature type="domain" description="F-box associated beta-propeller type 1" evidence="2">
    <location>
        <begin position="197"/>
        <end position="270"/>
    </location>
</feature>
<reference evidence="3 4" key="1">
    <citation type="submission" date="2020-12" db="EMBL/GenBank/DDBJ databases">
        <title>Concerted genomic and epigenomic changes stabilize Arabidopsis allopolyploids.</title>
        <authorList>
            <person name="Chen Z."/>
        </authorList>
    </citation>
    <scope>NUCLEOTIDE SEQUENCE [LARGE SCALE GENOMIC DNA]</scope>
    <source>
        <strain evidence="3">Allo738</strain>
        <tissue evidence="3">Leaf</tissue>
    </source>
</reference>
<name>A0A8T2ASA0_9BRAS</name>
<dbReference type="Pfam" id="PF00646">
    <property type="entry name" value="F-box"/>
    <property type="match status" value="1"/>
</dbReference>
<protein>
    <submittedName>
        <fullName evidence="3">F-box associated domain type 1</fullName>
    </submittedName>
</protein>
<comment type="caution">
    <text evidence="3">The sequence shown here is derived from an EMBL/GenBank/DDBJ whole genome shotgun (WGS) entry which is preliminary data.</text>
</comment>
<dbReference type="InterPro" id="IPR001810">
    <property type="entry name" value="F-box_dom"/>
</dbReference>
<evidence type="ECO:0000313" key="3">
    <source>
        <dbReference type="EMBL" id="KAG7577023.1"/>
    </source>
</evidence>
<keyword evidence="4" id="KW-1185">Reference proteome</keyword>
<dbReference type="PANTHER" id="PTHR31672:SF13">
    <property type="entry name" value="F-BOX PROTEIN CPR30-LIKE"/>
    <property type="match status" value="1"/>
</dbReference>
<proteinExistence type="predicted"/>